<feature type="compositionally biased region" description="Basic and acidic residues" evidence="1">
    <location>
        <begin position="144"/>
        <end position="157"/>
    </location>
</feature>
<proteinExistence type="predicted"/>
<evidence type="ECO:0000313" key="2">
    <source>
        <dbReference type="EMBL" id="EMS64617.1"/>
    </source>
</evidence>
<accession>M7ZX37</accession>
<dbReference type="AlphaFoldDB" id="M7ZX37"/>
<dbReference type="EMBL" id="KD054473">
    <property type="protein sequence ID" value="EMS64617.1"/>
    <property type="molecule type" value="Genomic_DNA"/>
</dbReference>
<gene>
    <name evidence="2" type="ORF">TRIUR3_30705</name>
</gene>
<feature type="region of interest" description="Disordered" evidence="1">
    <location>
        <begin position="144"/>
        <end position="187"/>
    </location>
</feature>
<name>M7ZX37_TRIUA</name>
<sequence length="187" mass="20807">MESGQRSNDGQPLPPLQHIQGSIVFLHLDLWTGSVAPIWTSFVRVMWLLLLPLCRGQGSIKLIFQCSFCGVEEIPKPKPWLLSLLSTAYTSGFDSQSSAPVATKLWKECDCASRVKYWNRSDCSWTSKVTLGDSFCHFAYTPPDHRSSREKERKGMDEQGPEGPEEEGQGRWGDVHVHGGAAVSPSK</sequence>
<evidence type="ECO:0000256" key="1">
    <source>
        <dbReference type="SAM" id="MobiDB-lite"/>
    </source>
</evidence>
<organism evidence="2">
    <name type="scientific">Triticum urartu</name>
    <name type="common">Red wild einkorn</name>
    <name type="synonym">Crithodium urartu</name>
    <dbReference type="NCBI Taxonomy" id="4572"/>
    <lineage>
        <taxon>Eukaryota</taxon>
        <taxon>Viridiplantae</taxon>
        <taxon>Streptophyta</taxon>
        <taxon>Embryophyta</taxon>
        <taxon>Tracheophyta</taxon>
        <taxon>Spermatophyta</taxon>
        <taxon>Magnoliopsida</taxon>
        <taxon>Liliopsida</taxon>
        <taxon>Poales</taxon>
        <taxon>Poaceae</taxon>
        <taxon>BOP clade</taxon>
        <taxon>Pooideae</taxon>
        <taxon>Triticodae</taxon>
        <taxon>Triticeae</taxon>
        <taxon>Triticinae</taxon>
        <taxon>Triticum</taxon>
    </lineage>
</organism>
<protein>
    <submittedName>
        <fullName evidence="2">Uncharacterized protein</fullName>
    </submittedName>
</protein>
<reference evidence="2" key="1">
    <citation type="journal article" date="2013" name="Nature">
        <title>Draft genome of the wheat A-genome progenitor Triticum urartu.</title>
        <authorList>
            <person name="Ling H.Q."/>
            <person name="Zhao S."/>
            <person name="Liu D."/>
            <person name="Wang J."/>
            <person name="Sun H."/>
            <person name="Zhang C."/>
            <person name="Fan H."/>
            <person name="Li D."/>
            <person name="Dong L."/>
            <person name="Tao Y."/>
            <person name="Gao C."/>
            <person name="Wu H."/>
            <person name="Li Y."/>
            <person name="Cui Y."/>
            <person name="Guo X."/>
            <person name="Zheng S."/>
            <person name="Wang B."/>
            <person name="Yu K."/>
            <person name="Liang Q."/>
            <person name="Yang W."/>
            <person name="Lou X."/>
            <person name="Chen J."/>
            <person name="Feng M."/>
            <person name="Jian J."/>
            <person name="Zhang X."/>
            <person name="Luo G."/>
            <person name="Jiang Y."/>
            <person name="Liu J."/>
            <person name="Wang Z."/>
            <person name="Sha Y."/>
            <person name="Zhang B."/>
            <person name="Wu H."/>
            <person name="Tang D."/>
            <person name="Shen Q."/>
            <person name="Xue P."/>
            <person name="Zou S."/>
            <person name="Wang X."/>
            <person name="Liu X."/>
            <person name="Wang F."/>
            <person name="Yang Y."/>
            <person name="An X."/>
            <person name="Dong Z."/>
            <person name="Zhang K."/>
            <person name="Zhang X."/>
            <person name="Luo M.C."/>
            <person name="Dvorak J."/>
            <person name="Tong Y."/>
            <person name="Wang J."/>
            <person name="Yang H."/>
            <person name="Li Z."/>
            <person name="Wang D."/>
            <person name="Zhang A."/>
            <person name="Wang J."/>
        </authorList>
    </citation>
    <scope>NUCLEOTIDE SEQUENCE</scope>
</reference>
<dbReference type="OMA" id="WKECDCA"/>